<sequence length="136" mass="15216">MITEIRFETTESGVLRPNQERVHDVRITRDGQIVHVILSTKEAAGRGMRHIRDEYQIGPGTAAAFLDSLTADFGIDEWPMDFGSPVLEGRTYEITIRHDDGTVRRSRGTVDLPPGGEALRNAVIGLAAFKRKPWIF</sequence>
<dbReference type="RefSeq" id="WP_125903902.1">
    <property type="nucleotide sequence ID" value="NZ_RWGW01000010.1"/>
</dbReference>
<gene>
    <name evidence="1" type="ORF">EJA12_07245</name>
</gene>
<dbReference type="EMBL" id="RWGW01000010">
    <property type="protein sequence ID" value="RSK32615.1"/>
    <property type="molecule type" value="Genomic_DNA"/>
</dbReference>
<dbReference type="Proteomes" id="UP000272481">
    <property type="component" value="Unassembled WGS sequence"/>
</dbReference>
<accession>A0ABX9ZCY0</accession>
<proteinExistence type="predicted"/>
<protein>
    <submittedName>
        <fullName evidence="1">Uncharacterized protein</fullName>
    </submittedName>
</protein>
<reference evidence="1 2" key="1">
    <citation type="submission" date="2018-12" db="EMBL/GenBank/DDBJ databases">
        <title>Comparitive functional genomics of dry heat resistant strains isolated from the viking spacecraft.</title>
        <authorList>
            <person name="Seuylemezian A."/>
            <person name="Vaishampayan P."/>
        </authorList>
    </citation>
    <scope>NUCLEOTIDE SEQUENCE [LARGE SCALE GENOMIC DNA]</scope>
    <source>
        <strain evidence="1 2">M6-11</strain>
    </source>
</reference>
<evidence type="ECO:0000313" key="1">
    <source>
        <dbReference type="EMBL" id="RSK32615.1"/>
    </source>
</evidence>
<evidence type="ECO:0000313" key="2">
    <source>
        <dbReference type="Proteomes" id="UP000272481"/>
    </source>
</evidence>
<keyword evidence="2" id="KW-1185">Reference proteome</keyword>
<name>A0ABX9ZCY0_9BACL</name>
<organism evidence="1 2">
    <name type="scientific">Bhargavaea beijingensis</name>
    <dbReference type="NCBI Taxonomy" id="426756"/>
    <lineage>
        <taxon>Bacteria</taxon>
        <taxon>Bacillati</taxon>
        <taxon>Bacillota</taxon>
        <taxon>Bacilli</taxon>
        <taxon>Bacillales</taxon>
        <taxon>Caryophanaceae</taxon>
        <taxon>Bhargavaea</taxon>
    </lineage>
</organism>
<comment type="caution">
    <text evidence="1">The sequence shown here is derived from an EMBL/GenBank/DDBJ whole genome shotgun (WGS) entry which is preliminary data.</text>
</comment>